<dbReference type="InterPro" id="IPR036291">
    <property type="entry name" value="NAD(P)-bd_dom_sf"/>
</dbReference>
<dbReference type="InterPro" id="IPR050259">
    <property type="entry name" value="SDR"/>
</dbReference>
<organism evidence="2">
    <name type="scientific">freshwater metagenome</name>
    <dbReference type="NCBI Taxonomy" id="449393"/>
    <lineage>
        <taxon>unclassified sequences</taxon>
        <taxon>metagenomes</taxon>
        <taxon>ecological metagenomes</taxon>
    </lineage>
</organism>
<evidence type="ECO:0000313" key="2">
    <source>
        <dbReference type="EMBL" id="CAB4539136.1"/>
    </source>
</evidence>
<dbReference type="Pfam" id="PF00106">
    <property type="entry name" value="adh_short"/>
    <property type="match status" value="1"/>
</dbReference>
<dbReference type="PRINTS" id="PR00081">
    <property type="entry name" value="GDHRDH"/>
</dbReference>
<comment type="similarity">
    <text evidence="1">Belongs to the short-chain dehydrogenases/reductases (SDR) family.</text>
</comment>
<dbReference type="EMBL" id="CAFBOX010000055">
    <property type="protein sequence ID" value="CAB4995326.1"/>
    <property type="molecule type" value="Genomic_DNA"/>
</dbReference>
<dbReference type="AlphaFoldDB" id="A0A6J6BJJ2"/>
<protein>
    <submittedName>
        <fullName evidence="2">Unannotated protein</fullName>
    </submittedName>
</protein>
<dbReference type="CDD" id="cd05233">
    <property type="entry name" value="SDR_c"/>
    <property type="match status" value="1"/>
</dbReference>
<gene>
    <name evidence="2" type="ORF">UFOPK1438_00373</name>
    <name evidence="3" type="ORF">UFOPK2329_00327</name>
    <name evidence="4" type="ORF">UFOPK4035_00449</name>
</gene>
<dbReference type="InterPro" id="IPR020904">
    <property type="entry name" value="Sc_DH/Rdtase_CS"/>
</dbReference>
<dbReference type="PANTHER" id="PTHR42879">
    <property type="entry name" value="3-OXOACYL-(ACYL-CARRIER-PROTEIN) REDUCTASE"/>
    <property type="match status" value="1"/>
</dbReference>
<accession>A0A6J6BJJ2</accession>
<evidence type="ECO:0000313" key="4">
    <source>
        <dbReference type="EMBL" id="CAB4995326.1"/>
    </source>
</evidence>
<dbReference type="SUPFAM" id="SSF51735">
    <property type="entry name" value="NAD(P)-binding Rossmann-fold domains"/>
    <property type="match status" value="1"/>
</dbReference>
<dbReference type="EMBL" id="CAEZSM010000032">
    <property type="protein sequence ID" value="CAB4539136.1"/>
    <property type="molecule type" value="Genomic_DNA"/>
</dbReference>
<proteinExistence type="inferred from homology"/>
<dbReference type="PROSITE" id="PS00061">
    <property type="entry name" value="ADH_SHORT"/>
    <property type="match status" value="1"/>
</dbReference>
<sequence length="248" mass="26867">MKRALVTGASRGIGKKIATGLCDQGYQVIAVSRNLSESDSRFTNIEGDISDLEFVSELANRVLKDSGHIDILVNAAGVFGPIALMHESDPHEWAQTIMIDAVAPYFLINKFLPGMLANKWGRIINVSSAASLHEPGPINSAYGTAKVALNQLTRHLASELKGTGVTANVIHPGDVKTEMWGDIKDKVEDVGDVAINYKNWVDWVEETGGDDPQKAVDLVLKLISAASDDVNGEFCWIDNPLQAPTKSW</sequence>
<dbReference type="PANTHER" id="PTHR42879:SF2">
    <property type="entry name" value="3-OXOACYL-[ACYL-CARRIER-PROTEIN] REDUCTASE FABG"/>
    <property type="match status" value="1"/>
</dbReference>
<evidence type="ECO:0000256" key="1">
    <source>
        <dbReference type="ARBA" id="ARBA00006484"/>
    </source>
</evidence>
<dbReference type="GO" id="GO:0032787">
    <property type="term" value="P:monocarboxylic acid metabolic process"/>
    <property type="evidence" value="ECO:0007669"/>
    <property type="project" value="UniProtKB-ARBA"/>
</dbReference>
<dbReference type="Gene3D" id="3.40.50.720">
    <property type="entry name" value="NAD(P)-binding Rossmann-like Domain"/>
    <property type="match status" value="1"/>
</dbReference>
<dbReference type="EMBL" id="CAEZWZ010000030">
    <property type="protein sequence ID" value="CAB4667969.1"/>
    <property type="molecule type" value="Genomic_DNA"/>
</dbReference>
<name>A0A6J6BJJ2_9ZZZZ</name>
<dbReference type="PRINTS" id="PR00080">
    <property type="entry name" value="SDRFAMILY"/>
</dbReference>
<reference evidence="2" key="1">
    <citation type="submission" date="2020-05" db="EMBL/GenBank/DDBJ databases">
        <authorList>
            <person name="Chiriac C."/>
            <person name="Salcher M."/>
            <person name="Ghai R."/>
            <person name="Kavagutti S V."/>
        </authorList>
    </citation>
    <scope>NUCLEOTIDE SEQUENCE</scope>
</reference>
<dbReference type="InterPro" id="IPR002347">
    <property type="entry name" value="SDR_fam"/>
</dbReference>
<evidence type="ECO:0000313" key="3">
    <source>
        <dbReference type="EMBL" id="CAB4667969.1"/>
    </source>
</evidence>